<accession>A0A6S6VWU7</accession>
<protein>
    <submittedName>
        <fullName evidence="1">Uncharacterized protein</fullName>
    </submittedName>
</protein>
<reference evidence="1" key="1">
    <citation type="submission" date="2021-02" db="EMBL/GenBank/DDBJ databases">
        <authorList>
            <person name="Syme A R."/>
            <person name="Syme A R."/>
            <person name="Moolhuijzen P."/>
        </authorList>
    </citation>
    <scope>NUCLEOTIDE SEQUENCE</scope>
    <source>
        <strain evidence="1">W1-1</strain>
    </source>
</reference>
<evidence type="ECO:0000313" key="2">
    <source>
        <dbReference type="Proteomes" id="UP000472372"/>
    </source>
</evidence>
<organism evidence="1 2">
    <name type="scientific">Pyrenophora teres f. teres</name>
    <dbReference type="NCBI Taxonomy" id="97479"/>
    <lineage>
        <taxon>Eukaryota</taxon>
        <taxon>Fungi</taxon>
        <taxon>Dikarya</taxon>
        <taxon>Ascomycota</taxon>
        <taxon>Pezizomycotina</taxon>
        <taxon>Dothideomycetes</taxon>
        <taxon>Pleosporomycetidae</taxon>
        <taxon>Pleosporales</taxon>
        <taxon>Pleosporineae</taxon>
        <taxon>Pleosporaceae</taxon>
        <taxon>Pyrenophora</taxon>
    </lineage>
</organism>
<sequence length="132" mass="15051">MCDIQDGEEIEITICYTNAVTTKQPQLYLKQHSGSTKVPPNPQSPDVYSNPVRLAISYENKARTTVFAEKAHKLRIICTGKDGDKVQAIKCLMSYPASHEYYGLSKEWRFAKDAVPRGLNEEGSEKWLWRLE</sequence>
<gene>
    <name evidence="1" type="ORF">PTTW11_03406</name>
</gene>
<evidence type="ECO:0000313" key="1">
    <source>
        <dbReference type="EMBL" id="CAE7022290.1"/>
    </source>
</evidence>
<dbReference type="AlphaFoldDB" id="A0A6S6VWU7"/>
<name>A0A6S6VWU7_9PLEO</name>
<proteinExistence type="predicted"/>
<dbReference type="Proteomes" id="UP000472372">
    <property type="component" value="Chromosome 3"/>
</dbReference>
<dbReference type="EMBL" id="HG992979">
    <property type="protein sequence ID" value="CAE7022290.1"/>
    <property type="molecule type" value="Genomic_DNA"/>
</dbReference>